<comment type="caution">
    <text evidence="3">The sequence shown here is derived from an EMBL/GenBank/DDBJ whole genome shotgun (WGS) entry which is preliminary data.</text>
</comment>
<dbReference type="PROSITE" id="PS51257">
    <property type="entry name" value="PROKAR_LIPOPROTEIN"/>
    <property type="match status" value="1"/>
</dbReference>
<dbReference type="Proteomes" id="UP001596411">
    <property type="component" value="Unassembled WGS sequence"/>
</dbReference>
<evidence type="ECO:0000313" key="3">
    <source>
        <dbReference type="EMBL" id="MFC7089996.1"/>
    </source>
</evidence>
<dbReference type="SUPFAM" id="SSF50630">
    <property type="entry name" value="Acid proteases"/>
    <property type="match status" value="1"/>
</dbReference>
<dbReference type="InterPro" id="IPR008503">
    <property type="entry name" value="Asp_endopeptidase"/>
</dbReference>
<feature type="compositionally biased region" description="Acidic residues" evidence="1">
    <location>
        <begin position="276"/>
        <end position="289"/>
    </location>
</feature>
<evidence type="ECO:0000259" key="2">
    <source>
        <dbReference type="Pfam" id="PF05618"/>
    </source>
</evidence>
<evidence type="ECO:0000256" key="1">
    <source>
        <dbReference type="SAM" id="MobiDB-lite"/>
    </source>
</evidence>
<reference evidence="4" key="1">
    <citation type="journal article" date="2019" name="Int. J. Syst. Evol. Microbiol.">
        <title>The Global Catalogue of Microorganisms (GCM) 10K type strain sequencing project: providing services to taxonomists for standard genome sequencing and annotation.</title>
        <authorList>
            <consortium name="The Broad Institute Genomics Platform"/>
            <consortium name="The Broad Institute Genome Sequencing Center for Infectious Disease"/>
            <person name="Wu L."/>
            <person name="Ma J."/>
        </authorList>
    </citation>
    <scope>NUCLEOTIDE SEQUENCE [LARGE SCALE GENOMIC DNA]</scope>
    <source>
        <strain evidence="4">CGMCC 1.13666</strain>
    </source>
</reference>
<dbReference type="PANTHER" id="PTHR38037:SF2">
    <property type="entry name" value="ATP-DEPENDENT ZINC PROTEASE DOMAIN-CONTAINING PROTEIN-RELATED"/>
    <property type="match status" value="1"/>
</dbReference>
<name>A0ABW2F0P6_9GAMM</name>
<keyword evidence="3" id="KW-0378">Hydrolase</keyword>
<dbReference type="PANTHER" id="PTHR38037">
    <property type="entry name" value="ZN_PROTEASE DOMAIN-CONTAINING PROTEIN"/>
    <property type="match status" value="1"/>
</dbReference>
<accession>A0ABW2F0P6</accession>
<protein>
    <submittedName>
        <fullName evidence="3">ATP-dependent zinc protease</fullName>
    </submittedName>
</protein>
<organism evidence="3 4">
    <name type="scientific">Halomonas salifodinae</name>
    <dbReference type="NCBI Taxonomy" id="438745"/>
    <lineage>
        <taxon>Bacteria</taxon>
        <taxon>Pseudomonadati</taxon>
        <taxon>Pseudomonadota</taxon>
        <taxon>Gammaproteobacteria</taxon>
        <taxon>Oceanospirillales</taxon>
        <taxon>Halomonadaceae</taxon>
        <taxon>Halomonas</taxon>
    </lineage>
</organism>
<sequence>MFSSPRFRRPPFSSSTRLGLAGIGLSLLLGGCAQQPAPDPGPPPVSAEAFETRIASLESRLVERCETRLDWQDRQARLGRYLLADIRVLGDRLHEMQDALDRREAPPRPITQCEGVDSSQLDGMQVLGRAEWVGLPEVGTYLKARVDSGANTSSLSAREITPFERDGQDWVRFKLGLNEDDVVVDGVRDAWIEAPVERRVRILQAVGSNSRPVVSLLMTLGPIRQPVEFTLNDRSHLNYPVLLGRRFMMDIAVIDVAESYLHPRPEYAGGRPADEAAADEALDQDDSEL</sequence>
<dbReference type="GO" id="GO:0008233">
    <property type="term" value="F:peptidase activity"/>
    <property type="evidence" value="ECO:0007669"/>
    <property type="project" value="UniProtKB-KW"/>
</dbReference>
<dbReference type="EMBL" id="JBHSZP010000016">
    <property type="protein sequence ID" value="MFC7089996.1"/>
    <property type="molecule type" value="Genomic_DNA"/>
</dbReference>
<keyword evidence="3" id="KW-0645">Protease</keyword>
<dbReference type="Pfam" id="PF05618">
    <property type="entry name" value="Zn_protease"/>
    <property type="match status" value="1"/>
</dbReference>
<evidence type="ECO:0000313" key="4">
    <source>
        <dbReference type="Proteomes" id="UP001596411"/>
    </source>
</evidence>
<keyword evidence="4" id="KW-1185">Reference proteome</keyword>
<gene>
    <name evidence="3" type="ORF">ACFQH5_10620</name>
</gene>
<dbReference type="RefSeq" id="WP_346062417.1">
    <property type="nucleotide sequence ID" value="NZ_BAAADR010000010.1"/>
</dbReference>
<proteinExistence type="predicted"/>
<feature type="region of interest" description="Disordered" evidence="1">
    <location>
        <begin position="266"/>
        <end position="289"/>
    </location>
</feature>
<dbReference type="InterPro" id="IPR021109">
    <property type="entry name" value="Peptidase_aspartic_dom_sf"/>
</dbReference>
<feature type="domain" description="Retropepsin-like aspartic endopeptidase" evidence="2">
    <location>
        <begin position="126"/>
        <end position="264"/>
    </location>
</feature>
<dbReference type="GO" id="GO:0006508">
    <property type="term" value="P:proteolysis"/>
    <property type="evidence" value="ECO:0007669"/>
    <property type="project" value="UniProtKB-KW"/>
</dbReference>
<dbReference type="Gene3D" id="2.40.70.10">
    <property type="entry name" value="Acid Proteases"/>
    <property type="match status" value="1"/>
</dbReference>